<dbReference type="InterPro" id="IPR004140">
    <property type="entry name" value="Exo70"/>
</dbReference>
<dbReference type="Pfam" id="PF03081">
    <property type="entry name" value="Exo70_C"/>
    <property type="match status" value="1"/>
</dbReference>
<sequence length="692" mass="77504">LRASSPPPDLRSAMAAAAARADGQEKVIAAAKHIVSSLATSKNAAEDMIRILSGFDNRLSTINDLFAPSSDRSGGGADVDGDGHDLSVAELRLEAAQKVVLRWDASDSLLWESCPEDAEEYLAAVDCLISLAELSISTGAGAGAAEDLVGRAEIALQMAMSRLGEEFRHLMVRNAVPLDSNDLCSSIRRLSLSFASDSGDAIEDFESSVDDEHHHHQPTPQQEEGSPEDRSGSSLMDDRNLDLIHPEVVADLKAIADRMIEAKYDREHRHVYCTVRRDILDECLSILGVDRISIEEVQRIEWRMLDDKMKKWIQAVKIVVRVLLWGERRLCDQILAASEELREECFAETTKGFVMQLLNFGDAIVICQRSSEKLFRILDMYEALADVLPDLHALFAADPKDLICDEADGILKRLGDAVKGTLMEFGNAIQKEPSRKPTQGGEIHPMTRYVMNYVKFLVVYINTLNILLDDGGVCGTDEGCSEGWENKNTDGENFENMTPLGRRMLLIISYLESNLDEKSKVYEDGAMRYIFLMNNILYIVNKVKDSELGRLLGDHWIRRHRSQIRQYATSYLRTSWTKVLSCLKDDGYGSGSSSSISKVALKEKFKNFNMAFEEIYRVQTTWKVPDPQLREELRISISEKVIPAYRSFMGRFGGQLEGGRHGKYIKYTSDDLESHLSDLFEGLPGLTPRKKT</sequence>
<dbReference type="GO" id="GO:0005546">
    <property type="term" value="F:phosphatidylinositol-4,5-bisphosphate binding"/>
    <property type="evidence" value="ECO:0007669"/>
    <property type="project" value="InterPro"/>
</dbReference>
<dbReference type="Gene3D" id="1.20.1280.170">
    <property type="entry name" value="Exocyst complex component Exo70"/>
    <property type="match status" value="1"/>
</dbReference>
<accession>A0A8D6ZR68</accession>
<feature type="domain" description="Exocyst complex subunit Exo70 C-terminal" evidence="5">
    <location>
        <begin position="310"/>
        <end position="678"/>
    </location>
</feature>
<evidence type="ECO:0000256" key="2">
    <source>
        <dbReference type="ARBA" id="ARBA00022448"/>
    </source>
</evidence>
<gene>
    <name evidence="6" type="ORF">GSMUA_220000.1</name>
</gene>
<keyword evidence="3" id="KW-0268">Exocytosis</keyword>
<dbReference type="PANTHER" id="PTHR12542">
    <property type="entry name" value="EXOCYST COMPLEX PROTEIN EXO70"/>
    <property type="match status" value="1"/>
</dbReference>
<dbReference type="Pfam" id="PF20669">
    <property type="entry name" value="Exo70_N"/>
    <property type="match status" value="1"/>
</dbReference>
<organism evidence="6">
    <name type="scientific">Musa acuminata subsp. malaccensis</name>
    <name type="common">Wild banana</name>
    <name type="synonym">Musa malaccensis</name>
    <dbReference type="NCBI Taxonomy" id="214687"/>
    <lineage>
        <taxon>Eukaryota</taxon>
        <taxon>Viridiplantae</taxon>
        <taxon>Streptophyta</taxon>
        <taxon>Embryophyta</taxon>
        <taxon>Tracheophyta</taxon>
        <taxon>Spermatophyta</taxon>
        <taxon>Magnoliopsida</taxon>
        <taxon>Liliopsida</taxon>
        <taxon>Zingiberales</taxon>
        <taxon>Musaceae</taxon>
        <taxon>Musa</taxon>
    </lineage>
</organism>
<reference evidence="6" key="1">
    <citation type="submission" date="2021-03" db="EMBL/GenBank/DDBJ databases">
        <authorList>
            <consortium name="Genoscope - CEA"/>
            <person name="William W."/>
        </authorList>
    </citation>
    <scope>NUCLEOTIDE SEQUENCE</scope>
    <source>
        <strain evidence="6">Doubled-haploid Pahang</strain>
    </source>
</reference>
<dbReference type="AlphaFoldDB" id="A0A8D6ZR68"/>
<protein>
    <recommendedName>
        <fullName evidence="3">Exocyst subunit Exo70 family protein</fullName>
    </recommendedName>
</protein>
<dbReference type="InterPro" id="IPR016159">
    <property type="entry name" value="Cullin_repeat-like_dom_sf"/>
</dbReference>
<feature type="compositionally biased region" description="Basic and acidic residues" evidence="4">
    <location>
        <begin position="227"/>
        <end position="237"/>
    </location>
</feature>
<dbReference type="GO" id="GO:0006887">
    <property type="term" value="P:exocytosis"/>
    <property type="evidence" value="ECO:0007669"/>
    <property type="project" value="UniProtKB-KW"/>
</dbReference>
<proteinExistence type="inferred from homology"/>
<dbReference type="GO" id="GO:0015031">
    <property type="term" value="P:protein transport"/>
    <property type="evidence" value="ECO:0007669"/>
    <property type="project" value="UniProtKB-KW"/>
</dbReference>
<dbReference type="GO" id="GO:0000145">
    <property type="term" value="C:exocyst"/>
    <property type="evidence" value="ECO:0007669"/>
    <property type="project" value="InterPro"/>
</dbReference>
<dbReference type="SUPFAM" id="SSF74788">
    <property type="entry name" value="Cullin repeat-like"/>
    <property type="match status" value="1"/>
</dbReference>
<dbReference type="EMBL" id="HG996474">
    <property type="protein sequence ID" value="CAG1833895.1"/>
    <property type="molecule type" value="Genomic_DNA"/>
</dbReference>
<keyword evidence="2 3" id="KW-0813">Transport</keyword>
<evidence type="ECO:0000313" key="6">
    <source>
        <dbReference type="EMBL" id="CAG1833895.1"/>
    </source>
</evidence>
<name>A0A8D6ZR68_MUSAM</name>
<dbReference type="PANTHER" id="PTHR12542:SF142">
    <property type="entry name" value="EXOCYST SUBUNIT EXO70 FAMILY PROTEIN"/>
    <property type="match status" value="1"/>
</dbReference>
<keyword evidence="3" id="KW-0653">Protein transport</keyword>
<evidence type="ECO:0000256" key="4">
    <source>
        <dbReference type="SAM" id="MobiDB-lite"/>
    </source>
</evidence>
<feature type="region of interest" description="Disordered" evidence="4">
    <location>
        <begin position="208"/>
        <end position="237"/>
    </location>
</feature>
<evidence type="ECO:0000256" key="1">
    <source>
        <dbReference type="ARBA" id="ARBA00006756"/>
    </source>
</evidence>
<evidence type="ECO:0000259" key="5">
    <source>
        <dbReference type="Pfam" id="PF03081"/>
    </source>
</evidence>
<evidence type="ECO:0000256" key="3">
    <source>
        <dbReference type="RuleBase" id="RU365026"/>
    </source>
</evidence>
<dbReference type="InterPro" id="IPR046364">
    <property type="entry name" value="Exo70_C"/>
</dbReference>
<comment type="similarity">
    <text evidence="1 3">Belongs to the EXO70 family.</text>
</comment>
<comment type="function">
    <text evidence="3">Component of the exocyst complex.</text>
</comment>
<feature type="non-terminal residue" evidence="6">
    <location>
        <position position="1"/>
    </location>
</feature>